<dbReference type="Proteomes" id="UP001596116">
    <property type="component" value="Unassembled WGS sequence"/>
</dbReference>
<evidence type="ECO:0000313" key="3">
    <source>
        <dbReference type="Proteomes" id="UP001596116"/>
    </source>
</evidence>
<name>A0ABW1L064_9PROT</name>
<organism evidence="2 3">
    <name type="scientific">Hyphococcus aureus</name>
    <dbReference type="NCBI Taxonomy" id="2666033"/>
    <lineage>
        <taxon>Bacteria</taxon>
        <taxon>Pseudomonadati</taxon>
        <taxon>Pseudomonadota</taxon>
        <taxon>Alphaproteobacteria</taxon>
        <taxon>Parvularculales</taxon>
        <taxon>Parvularculaceae</taxon>
        <taxon>Hyphococcus</taxon>
    </lineage>
</organism>
<keyword evidence="1" id="KW-0732">Signal</keyword>
<proteinExistence type="predicted"/>
<reference evidence="2 3" key="1">
    <citation type="submission" date="2024-09" db="EMBL/GenBank/DDBJ databases">
        <authorList>
            <person name="Zhang Z.-H."/>
        </authorList>
    </citation>
    <scope>NUCLEOTIDE SEQUENCE [LARGE SCALE GENOMIC DNA]</scope>
    <source>
        <strain evidence="2 3">HHTR114</strain>
    </source>
</reference>
<dbReference type="PROSITE" id="PS51318">
    <property type="entry name" value="TAT"/>
    <property type="match status" value="1"/>
</dbReference>
<evidence type="ECO:0000256" key="1">
    <source>
        <dbReference type="SAM" id="SignalP"/>
    </source>
</evidence>
<gene>
    <name evidence="2" type="ORF">ACFMB1_18460</name>
</gene>
<protein>
    <submittedName>
        <fullName evidence="2">DUF411 domain-containing protein</fullName>
    </submittedName>
</protein>
<sequence length="166" mass="17910">MKRIDRPLPTPQSRRTILFAGAGVLAASAASVVPAWAAPASDKKITVYKTPTCGCCSAWVEHLTAAGFDAQIIDRPDLTPMRARFGAPEDLRSCHFAIIRRYIVEGHVPAASINKLLSDAPDAVGIFVPGMPLGSPGMEGPYGSQPYDVILLRENGDREVFDRYEA</sequence>
<feature type="signal peptide" evidence="1">
    <location>
        <begin position="1"/>
        <end position="37"/>
    </location>
</feature>
<dbReference type="EMBL" id="JBHPON010000003">
    <property type="protein sequence ID" value="MFC6037544.1"/>
    <property type="molecule type" value="Genomic_DNA"/>
</dbReference>
<dbReference type="RefSeq" id="WP_379881065.1">
    <property type="nucleotide sequence ID" value="NZ_JBHPON010000003.1"/>
</dbReference>
<accession>A0ABW1L064</accession>
<dbReference type="InterPro" id="IPR007332">
    <property type="entry name" value="DUF411"/>
</dbReference>
<feature type="chain" id="PRO_5046792806" evidence="1">
    <location>
        <begin position="38"/>
        <end position="166"/>
    </location>
</feature>
<keyword evidence="3" id="KW-1185">Reference proteome</keyword>
<comment type="caution">
    <text evidence="2">The sequence shown here is derived from an EMBL/GenBank/DDBJ whole genome shotgun (WGS) entry which is preliminary data.</text>
</comment>
<dbReference type="Pfam" id="PF04214">
    <property type="entry name" value="DUF411"/>
    <property type="match status" value="1"/>
</dbReference>
<dbReference type="InterPro" id="IPR006311">
    <property type="entry name" value="TAT_signal"/>
</dbReference>
<evidence type="ECO:0000313" key="2">
    <source>
        <dbReference type="EMBL" id="MFC6037544.1"/>
    </source>
</evidence>